<organism evidence="2 3">
    <name type="scientific">Prorocentrum cordatum</name>
    <dbReference type="NCBI Taxonomy" id="2364126"/>
    <lineage>
        <taxon>Eukaryota</taxon>
        <taxon>Sar</taxon>
        <taxon>Alveolata</taxon>
        <taxon>Dinophyceae</taxon>
        <taxon>Prorocentrales</taxon>
        <taxon>Prorocentraceae</taxon>
        <taxon>Prorocentrum</taxon>
    </lineage>
</organism>
<feature type="non-terminal residue" evidence="2">
    <location>
        <position position="1"/>
    </location>
</feature>
<reference evidence="2" key="1">
    <citation type="submission" date="2023-10" db="EMBL/GenBank/DDBJ databases">
        <authorList>
            <person name="Chen Y."/>
            <person name="Shah S."/>
            <person name="Dougan E. K."/>
            <person name="Thang M."/>
            <person name="Chan C."/>
        </authorList>
    </citation>
    <scope>NUCLEOTIDE SEQUENCE [LARGE SCALE GENOMIC DNA]</scope>
</reference>
<protein>
    <submittedName>
        <fullName evidence="2">Uncharacterized protein</fullName>
    </submittedName>
</protein>
<evidence type="ECO:0000313" key="2">
    <source>
        <dbReference type="EMBL" id="CAK0792927.1"/>
    </source>
</evidence>
<dbReference type="Proteomes" id="UP001189429">
    <property type="component" value="Unassembled WGS sequence"/>
</dbReference>
<sequence length="221" mass="22848">EALGKFNAAVGDLRSLTAVATTAVASAFELSERSSSAPAIGDEGMPDSAYLSSPTMAASIGGALAYKRNDDSVRSGEEAAWRVLDEAQLEGPGPQSNGGDSANSAVSLSPTPPLQPGVDDAFDGEGEDSFPVADWDHSPGQVKKWRVDQSHIHSAQTAAGSSGFESPLLSLPGFAPRKAAPQLLRELTAGLESDGASIIGQSTLSPADPAPWRHRAAEHFR</sequence>
<accession>A0ABN9PML6</accession>
<keyword evidence="3" id="KW-1185">Reference proteome</keyword>
<feature type="region of interest" description="Disordered" evidence="1">
    <location>
        <begin position="85"/>
        <end position="146"/>
    </location>
</feature>
<feature type="region of interest" description="Disordered" evidence="1">
    <location>
        <begin position="31"/>
        <end position="51"/>
    </location>
</feature>
<dbReference type="EMBL" id="CAUYUJ010000868">
    <property type="protein sequence ID" value="CAK0792927.1"/>
    <property type="molecule type" value="Genomic_DNA"/>
</dbReference>
<evidence type="ECO:0000313" key="3">
    <source>
        <dbReference type="Proteomes" id="UP001189429"/>
    </source>
</evidence>
<gene>
    <name evidence="2" type="ORF">PCOR1329_LOCUS3372</name>
</gene>
<proteinExistence type="predicted"/>
<feature type="compositionally biased region" description="Polar residues" evidence="1">
    <location>
        <begin position="94"/>
        <end position="109"/>
    </location>
</feature>
<name>A0ABN9PML6_9DINO</name>
<evidence type="ECO:0000256" key="1">
    <source>
        <dbReference type="SAM" id="MobiDB-lite"/>
    </source>
</evidence>
<feature type="region of interest" description="Disordered" evidence="1">
    <location>
        <begin position="198"/>
        <end position="221"/>
    </location>
</feature>
<comment type="caution">
    <text evidence="2">The sequence shown here is derived from an EMBL/GenBank/DDBJ whole genome shotgun (WGS) entry which is preliminary data.</text>
</comment>